<dbReference type="Proteomes" id="UP000612362">
    <property type="component" value="Unassembled WGS sequence"/>
</dbReference>
<comment type="caution">
    <text evidence="3">The sequence shown here is derived from an EMBL/GenBank/DDBJ whole genome shotgun (WGS) entry which is preliminary data.</text>
</comment>
<keyword evidence="4" id="KW-1185">Reference proteome</keyword>
<organism evidence="3 4">
    <name type="scientific">Ktedonospora formicarum</name>
    <dbReference type="NCBI Taxonomy" id="2778364"/>
    <lineage>
        <taxon>Bacteria</taxon>
        <taxon>Bacillati</taxon>
        <taxon>Chloroflexota</taxon>
        <taxon>Ktedonobacteria</taxon>
        <taxon>Ktedonobacterales</taxon>
        <taxon>Ktedonobacteraceae</taxon>
        <taxon>Ktedonospora</taxon>
    </lineage>
</organism>
<dbReference type="EMBL" id="BNJF01000001">
    <property type="protein sequence ID" value="GHO42323.1"/>
    <property type="molecule type" value="Genomic_DNA"/>
</dbReference>
<reference evidence="3" key="1">
    <citation type="submission" date="2020-10" db="EMBL/GenBank/DDBJ databases">
        <title>Taxonomic study of unclassified bacteria belonging to the class Ktedonobacteria.</title>
        <authorList>
            <person name="Yabe S."/>
            <person name="Wang C.M."/>
            <person name="Zheng Y."/>
            <person name="Sakai Y."/>
            <person name="Cavaletti L."/>
            <person name="Monciardini P."/>
            <person name="Donadio S."/>
        </authorList>
    </citation>
    <scope>NUCLEOTIDE SEQUENCE</scope>
    <source>
        <strain evidence="3">SOSP1-1</strain>
    </source>
</reference>
<sequence length="158" mass="17217">MKRSILLSISICLLALLLVACNDQGSSTSQVAPATPTATPSTPTPAPTFAPNAVQSMPIAVGYYQALKMKDYDTAYTYLSADAKTQDGQPLTKEVMINMARTAIDSYGPISTITMLPESSDGTQIVTTIDRNTDIHYHSHLTLKKEQGHWKIIMIDRI</sequence>
<feature type="chain" id="PRO_5035220287" description="DUF4878 domain-containing protein" evidence="2">
    <location>
        <begin position="21"/>
        <end position="158"/>
    </location>
</feature>
<dbReference type="PROSITE" id="PS51257">
    <property type="entry name" value="PROKAR_LIPOPROTEIN"/>
    <property type="match status" value="1"/>
</dbReference>
<name>A0A8J3HWU4_9CHLR</name>
<accession>A0A8J3HWU4</accession>
<evidence type="ECO:0000313" key="4">
    <source>
        <dbReference type="Proteomes" id="UP000612362"/>
    </source>
</evidence>
<evidence type="ECO:0008006" key="5">
    <source>
        <dbReference type="Google" id="ProtNLM"/>
    </source>
</evidence>
<evidence type="ECO:0000256" key="1">
    <source>
        <dbReference type="SAM" id="MobiDB-lite"/>
    </source>
</evidence>
<proteinExistence type="predicted"/>
<dbReference type="AlphaFoldDB" id="A0A8J3HWU4"/>
<dbReference type="RefSeq" id="WP_220191874.1">
    <property type="nucleotide sequence ID" value="NZ_BNJF01000001.1"/>
</dbReference>
<keyword evidence="2" id="KW-0732">Signal</keyword>
<feature type="signal peptide" evidence="2">
    <location>
        <begin position="1"/>
        <end position="20"/>
    </location>
</feature>
<evidence type="ECO:0000256" key="2">
    <source>
        <dbReference type="SAM" id="SignalP"/>
    </source>
</evidence>
<feature type="region of interest" description="Disordered" evidence="1">
    <location>
        <begin position="29"/>
        <end position="50"/>
    </location>
</feature>
<feature type="compositionally biased region" description="Low complexity" evidence="1">
    <location>
        <begin position="32"/>
        <end position="41"/>
    </location>
</feature>
<evidence type="ECO:0000313" key="3">
    <source>
        <dbReference type="EMBL" id="GHO42323.1"/>
    </source>
</evidence>
<dbReference type="Gene3D" id="3.10.450.50">
    <property type="match status" value="1"/>
</dbReference>
<protein>
    <recommendedName>
        <fullName evidence="5">DUF4878 domain-containing protein</fullName>
    </recommendedName>
</protein>
<gene>
    <name evidence="3" type="ORF">KSX_04860</name>
</gene>